<evidence type="ECO:0000256" key="15">
    <source>
        <dbReference type="SAM" id="SignalP"/>
    </source>
</evidence>
<dbReference type="Proteomes" id="UP000006038">
    <property type="component" value="Unassembled WGS sequence"/>
</dbReference>
<evidence type="ECO:0000313" key="17">
    <source>
        <dbReference type="EnsemblPlants" id="OB02G28840.1"/>
    </source>
</evidence>
<organism evidence="17">
    <name type="scientific">Oryza brachyantha</name>
    <name type="common">malo sina</name>
    <dbReference type="NCBI Taxonomy" id="4533"/>
    <lineage>
        <taxon>Eukaryota</taxon>
        <taxon>Viridiplantae</taxon>
        <taxon>Streptophyta</taxon>
        <taxon>Embryophyta</taxon>
        <taxon>Tracheophyta</taxon>
        <taxon>Spermatophyta</taxon>
        <taxon>Magnoliopsida</taxon>
        <taxon>Liliopsida</taxon>
        <taxon>Poales</taxon>
        <taxon>Poaceae</taxon>
        <taxon>BOP clade</taxon>
        <taxon>Oryzoideae</taxon>
        <taxon>Oryzeae</taxon>
        <taxon>Oryzinae</taxon>
        <taxon>Oryza</taxon>
    </lineage>
</organism>
<comment type="pathway">
    <text evidence="3">Protein modification; protein ubiquitination.</text>
</comment>
<dbReference type="Gramene" id="OB02G28840.1">
    <property type="protein sequence ID" value="OB02G28840.1"/>
    <property type="gene ID" value="OB02G28840"/>
</dbReference>
<comment type="similarity">
    <text evidence="13">Belongs to the RING-type zinc finger family. ATL subfamily.</text>
</comment>
<comment type="catalytic activity">
    <reaction evidence="1">
        <text>S-ubiquitinyl-[E2 ubiquitin-conjugating enzyme]-L-cysteine + [acceptor protein]-L-lysine = [E2 ubiquitin-conjugating enzyme]-L-cysteine + N(6)-ubiquitinyl-[acceptor protein]-L-lysine.</text>
        <dbReference type="EC" id="2.3.2.27"/>
    </reaction>
</comment>
<dbReference type="HOGENOM" id="CLU_013137_15_10_1"/>
<keyword evidence="12 14" id="KW-0472">Membrane</keyword>
<dbReference type="EnsemblPlants" id="OB02G28840.1">
    <property type="protein sequence ID" value="OB02G28840.1"/>
    <property type="gene ID" value="OB02G28840"/>
</dbReference>
<dbReference type="OMA" id="VGRATEC"/>
<name>J3LE17_ORYBR</name>
<keyword evidence="15" id="KW-0732">Signal</keyword>
<evidence type="ECO:0000256" key="12">
    <source>
        <dbReference type="ARBA" id="ARBA00023136"/>
    </source>
</evidence>
<evidence type="ECO:0000256" key="7">
    <source>
        <dbReference type="ARBA" id="ARBA00022723"/>
    </source>
</evidence>
<keyword evidence="11 14" id="KW-1133">Transmembrane helix</keyword>
<evidence type="ECO:0000259" key="16">
    <source>
        <dbReference type="Pfam" id="PF17123"/>
    </source>
</evidence>
<evidence type="ECO:0000256" key="8">
    <source>
        <dbReference type="ARBA" id="ARBA00022771"/>
    </source>
</evidence>
<keyword evidence="18" id="KW-1185">Reference proteome</keyword>
<evidence type="ECO:0000256" key="5">
    <source>
        <dbReference type="ARBA" id="ARBA00022679"/>
    </source>
</evidence>
<dbReference type="EC" id="2.3.2.27" evidence="4"/>
<evidence type="ECO:0000256" key="10">
    <source>
        <dbReference type="ARBA" id="ARBA00022833"/>
    </source>
</evidence>
<keyword evidence="10" id="KW-0862">Zinc</keyword>
<evidence type="ECO:0000256" key="13">
    <source>
        <dbReference type="ARBA" id="ARBA00024209"/>
    </source>
</evidence>
<dbReference type="AlphaFoldDB" id="J3LE17"/>
<dbReference type="InterPro" id="IPR013083">
    <property type="entry name" value="Znf_RING/FYVE/PHD"/>
</dbReference>
<sequence length="160" mass="17206">MRRRVLSLRLLLVVVVLLLVVVGGGFDVANAQSSPPPQPATRTVSRTVSTVITVAIGVFFVLVFICVLVNQCCDCSTGAAGGQGQSVLRRRRGLDPAAVAAIPVVPYAEVRKHRSGGLECAVCLTAFDDADDLRLLPRCSHAFHPDCIDPWLEGHLEIRH</sequence>
<evidence type="ECO:0000256" key="4">
    <source>
        <dbReference type="ARBA" id="ARBA00012483"/>
    </source>
</evidence>
<evidence type="ECO:0000256" key="3">
    <source>
        <dbReference type="ARBA" id="ARBA00004906"/>
    </source>
</evidence>
<evidence type="ECO:0000256" key="6">
    <source>
        <dbReference type="ARBA" id="ARBA00022692"/>
    </source>
</evidence>
<keyword evidence="7" id="KW-0479">Metal-binding</keyword>
<feature type="signal peptide" evidence="15">
    <location>
        <begin position="1"/>
        <end position="31"/>
    </location>
</feature>
<feature type="chain" id="PRO_5003773760" description="RING-type E3 ubiquitin transferase" evidence="15">
    <location>
        <begin position="32"/>
        <end position="160"/>
    </location>
</feature>
<dbReference type="PANTHER" id="PTHR14155">
    <property type="entry name" value="RING FINGER DOMAIN-CONTAINING"/>
    <property type="match status" value="1"/>
</dbReference>
<evidence type="ECO:0000256" key="14">
    <source>
        <dbReference type="SAM" id="Phobius"/>
    </source>
</evidence>
<dbReference type="eggNOG" id="KOG0800">
    <property type="taxonomic scope" value="Eukaryota"/>
</dbReference>
<dbReference type="Gene3D" id="3.30.40.10">
    <property type="entry name" value="Zinc/RING finger domain, C3HC4 (zinc finger)"/>
    <property type="match status" value="1"/>
</dbReference>
<evidence type="ECO:0000256" key="11">
    <source>
        <dbReference type="ARBA" id="ARBA00022989"/>
    </source>
</evidence>
<dbReference type="GO" id="GO:0061630">
    <property type="term" value="F:ubiquitin protein ligase activity"/>
    <property type="evidence" value="ECO:0007669"/>
    <property type="project" value="UniProtKB-EC"/>
</dbReference>
<keyword evidence="6 14" id="KW-0812">Transmembrane</keyword>
<reference evidence="17" key="1">
    <citation type="submission" date="2013-04" db="UniProtKB">
        <authorList>
            <consortium name="EnsemblPlants"/>
        </authorList>
    </citation>
    <scope>IDENTIFICATION</scope>
</reference>
<evidence type="ECO:0000313" key="18">
    <source>
        <dbReference type="Proteomes" id="UP000006038"/>
    </source>
</evidence>
<comment type="subcellular location">
    <subcellularLocation>
        <location evidence="2">Membrane</location>
        <topology evidence="2">Single-pass membrane protein</topology>
    </subcellularLocation>
</comment>
<keyword evidence="5" id="KW-0808">Transferase</keyword>
<evidence type="ECO:0000256" key="2">
    <source>
        <dbReference type="ARBA" id="ARBA00004167"/>
    </source>
</evidence>
<dbReference type="PANTHER" id="PTHR14155:SF546">
    <property type="entry name" value="OS02G0572200 PROTEIN"/>
    <property type="match status" value="1"/>
</dbReference>
<feature type="domain" description="RING-type" evidence="16">
    <location>
        <begin position="119"/>
        <end position="148"/>
    </location>
</feature>
<feature type="transmembrane region" description="Helical" evidence="14">
    <location>
        <begin position="47"/>
        <end position="69"/>
    </location>
</feature>
<evidence type="ECO:0000256" key="9">
    <source>
        <dbReference type="ARBA" id="ARBA00022786"/>
    </source>
</evidence>
<dbReference type="InterPro" id="IPR001841">
    <property type="entry name" value="Znf_RING"/>
</dbReference>
<dbReference type="InterPro" id="IPR053238">
    <property type="entry name" value="RING-H2_zinc_finger"/>
</dbReference>
<dbReference type="GO" id="GO:0008270">
    <property type="term" value="F:zinc ion binding"/>
    <property type="evidence" value="ECO:0007669"/>
    <property type="project" value="UniProtKB-KW"/>
</dbReference>
<dbReference type="FunFam" id="3.30.40.10:FF:000187">
    <property type="entry name" value="E3 ubiquitin-protein ligase ATL6"/>
    <property type="match status" value="1"/>
</dbReference>
<dbReference type="SUPFAM" id="SSF57850">
    <property type="entry name" value="RING/U-box"/>
    <property type="match status" value="1"/>
</dbReference>
<accession>J3LE17</accession>
<keyword evidence="9" id="KW-0833">Ubl conjugation pathway</keyword>
<dbReference type="GO" id="GO:0016020">
    <property type="term" value="C:membrane"/>
    <property type="evidence" value="ECO:0007669"/>
    <property type="project" value="UniProtKB-SubCell"/>
</dbReference>
<dbReference type="Pfam" id="PF17123">
    <property type="entry name" value="zf-RING_11"/>
    <property type="match status" value="1"/>
</dbReference>
<proteinExistence type="inferred from homology"/>
<protein>
    <recommendedName>
        <fullName evidence="4">RING-type E3 ubiquitin transferase</fullName>
        <ecNumber evidence="4">2.3.2.27</ecNumber>
    </recommendedName>
</protein>
<keyword evidence="8" id="KW-0863">Zinc-finger</keyword>
<evidence type="ECO:0000256" key="1">
    <source>
        <dbReference type="ARBA" id="ARBA00000900"/>
    </source>
</evidence>